<feature type="region of interest" description="Disordered" evidence="1">
    <location>
        <begin position="290"/>
        <end position="320"/>
    </location>
</feature>
<protein>
    <submittedName>
        <fullName evidence="3">Uncharacterized protein</fullName>
    </submittedName>
</protein>
<feature type="region of interest" description="Disordered" evidence="1">
    <location>
        <begin position="1"/>
        <end position="21"/>
    </location>
</feature>
<reference evidence="3 4" key="1">
    <citation type="journal article" date="2012" name="BMC Genomics">
        <title>Comparative genomics of the white-rot fungi, Phanerochaete carnosa and P. chrysosporium, to elucidate the genetic basis of the distinct wood types they colonize.</title>
        <authorList>
            <person name="Suzuki H."/>
            <person name="MacDonald J."/>
            <person name="Syed K."/>
            <person name="Salamov A."/>
            <person name="Hori C."/>
            <person name="Aerts A."/>
            <person name="Henrissat B."/>
            <person name="Wiebenga A."/>
            <person name="vanKuyk P.A."/>
            <person name="Barry K."/>
            <person name="Lindquist E."/>
            <person name="LaButti K."/>
            <person name="Lapidus A."/>
            <person name="Lucas S."/>
            <person name="Coutinho P."/>
            <person name="Gong Y."/>
            <person name="Samejima M."/>
            <person name="Mahadevan R."/>
            <person name="Abou-Zaid M."/>
            <person name="de Vries R.P."/>
            <person name="Igarashi K."/>
            <person name="Yadav J.S."/>
            <person name="Grigoriev I.V."/>
            <person name="Master E.R."/>
        </authorList>
    </citation>
    <scope>NUCLEOTIDE SEQUENCE [LARGE SCALE GENOMIC DNA]</scope>
    <source>
        <strain evidence="3 4">HHB-10118-sp</strain>
    </source>
</reference>
<feature type="transmembrane region" description="Helical" evidence="2">
    <location>
        <begin position="114"/>
        <end position="139"/>
    </location>
</feature>
<keyword evidence="2" id="KW-0812">Transmembrane</keyword>
<dbReference type="STRING" id="650164.K5VEH4"/>
<dbReference type="KEGG" id="pco:PHACADRAFT_24598"/>
<dbReference type="InParanoid" id="K5VEH4"/>
<dbReference type="RefSeq" id="XP_007389595.1">
    <property type="nucleotide sequence ID" value="XM_007389533.1"/>
</dbReference>
<keyword evidence="4" id="KW-1185">Reference proteome</keyword>
<dbReference type="Proteomes" id="UP000008370">
    <property type="component" value="Unassembled WGS sequence"/>
</dbReference>
<dbReference type="OrthoDB" id="1708389at2759"/>
<gene>
    <name evidence="3" type="ORF">PHACADRAFT_24598</name>
</gene>
<feature type="region of interest" description="Disordered" evidence="1">
    <location>
        <begin position="189"/>
        <end position="254"/>
    </location>
</feature>
<dbReference type="EMBL" id="JH930468">
    <property type="protein sequence ID" value="EKM61396.1"/>
    <property type="molecule type" value="Genomic_DNA"/>
</dbReference>
<dbReference type="PANTHER" id="PTHR38694">
    <property type="entry name" value="CONSERVED EXPRESSED PROTEIN"/>
    <property type="match status" value="1"/>
</dbReference>
<dbReference type="InterPro" id="IPR021709">
    <property type="entry name" value="DUF3292"/>
</dbReference>
<evidence type="ECO:0000313" key="4">
    <source>
        <dbReference type="Proteomes" id="UP000008370"/>
    </source>
</evidence>
<dbReference type="PANTHER" id="PTHR38694:SF1">
    <property type="entry name" value="PEROXIN DOMAIN-CONTAINING PROTEIN"/>
    <property type="match status" value="1"/>
</dbReference>
<proteinExistence type="predicted"/>
<dbReference type="HOGENOM" id="CLU_769670_0_0_1"/>
<evidence type="ECO:0000256" key="2">
    <source>
        <dbReference type="SAM" id="Phobius"/>
    </source>
</evidence>
<organism evidence="3 4">
    <name type="scientific">Phanerochaete carnosa (strain HHB-10118-sp)</name>
    <name type="common">White-rot fungus</name>
    <name type="synonym">Peniophora carnosa</name>
    <dbReference type="NCBI Taxonomy" id="650164"/>
    <lineage>
        <taxon>Eukaryota</taxon>
        <taxon>Fungi</taxon>
        <taxon>Dikarya</taxon>
        <taxon>Basidiomycota</taxon>
        <taxon>Agaricomycotina</taxon>
        <taxon>Agaricomycetes</taxon>
        <taxon>Polyporales</taxon>
        <taxon>Phanerochaetaceae</taxon>
        <taxon>Phanerochaete</taxon>
    </lineage>
</organism>
<accession>K5VEH4</accession>
<feature type="compositionally biased region" description="Basic and acidic residues" evidence="1">
    <location>
        <begin position="226"/>
        <end position="239"/>
    </location>
</feature>
<keyword evidence="2" id="KW-1133">Transmembrane helix</keyword>
<evidence type="ECO:0000313" key="3">
    <source>
        <dbReference type="EMBL" id="EKM61396.1"/>
    </source>
</evidence>
<sequence length="360" mass="38616">MRCTEGNGNTVGGGDAEAEGIDKPATSVEGIAPDPTGMAAGSVEAKYLASGDNAAKDPAKVPVEAAMWSKAAPAMRIINDISDTWERFGNALSPQHPFPYWEPRLKLACPMIPLALITCLVSTVFFLRMATFLSGVVFFGQPLLVRSLRALTRRIPHWQKYLELRRTLLAGVPTNAQLTLTLLRIAEKNKAPLPPPPTSEQPTVSDSDDESDSFDGSSYDVDTDSEDYRDQVYSEKDYADGDEEGAKKRKPGRKLAAALKRTVKAGVGGALGIDHLKAKVGSEPAKNRLGAVAQSPPSETMHKGSDDGSVQSEHPPEVARVNLPGGEGPCVFSARLHGKKGYVILVNTATYLRLVPSQQP</sequence>
<dbReference type="Pfam" id="PF11696">
    <property type="entry name" value="DUF3292"/>
    <property type="match status" value="1"/>
</dbReference>
<name>K5VEH4_PHACS</name>
<dbReference type="GeneID" id="18913693"/>
<keyword evidence="2" id="KW-0472">Membrane</keyword>
<dbReference type="AlphaFoldDB" id="K5VEH4"/>
<evidence type="ECO:0000256" key="1">
    <source>
        <dbReference type="SAM" id="MobiDB-lite"/>
    </source>
</evidence>